<keyword evidence="2" id="KW-0597">Phosphoprotein</keyword>
<dbReference type="PROSITE" id="PS50110">
    <property type="entry name" value="RESPONSE_REGULATORY"/>
    <property type="match status" value="1"/>
</dbReference>
<dbReference type="InterPro" id="IPR039420">
    <property type="entry name" value="WalR-like"/>
</dbReference>
<dbReference type="Pfam" id="PF00072">
    <property type="entry name" value="Response_reg"/>
    <property type="match status" value="1"/>
</dbReference>
<feature type="modified residue" description="4-aspartylphosphate" evidence="2">
    <location>
        <position position="54"/>
    </location>
</feature>
<dbReference type="SUPFAM" id="SSF52172">
    <property type="entry name" value="CheY-like"/>
    <property type="match status" value="1"/>
</dbReference>
<proteinExistence type="predicted"/>
<name>A0A495XEH7_9PSEU</name>
<evidence type="ECO:0000256" key="1">
    <source>
        <dbReference type="ARBA" id="ARBA00023125"/>
    </source>
</evidence>
<dbReference type="GO" id="GO:0006355">
    <property type="term" value="P:regulation of DNA-templated transcription"/>
    <property type="evidence" value="ECO:0007669"/>
    <property type="project" value="InterPro"/>
</dbReference>
<protein>
    <submittedName>
        <fullName evidence="6">DNA-binding response OmpR family regulator</fullName>
    </submittedName>
</protein>
<dbReference type="PANTHER" id="PTHR48111">
    <property type="entry name" value="REGULATOR OF RPOS"/>
    <property type="match status" value="1"/>
</dbReference>
<dbReference type="EMBL" id="RBXR01000001">
    <property type="protein sequence ID" value="RKT72660.1"/>
    <property type="molecule type" value="Genomic_DNA"/>
</dbReference>
<dbReference type="GO" id="GO:0005829">
    <property type="term" value="C:cytosol"/>
    <property type="evidence" value="ECO:0007669"/>
    <property type="project" value="TreeGrafter"/>
</dbReference>
<dbReference type="PROSITE" id="PS51755">
    <property type="entry name" value="OMPR_PHOB"/>
    <property type="match status" value="1"/>
</dbReference>
<comment type="caution">
    <text evidence="6">The sequence shown here is derived from an EMBL/GenBank/DDBJ whole genome shotgun (WGS) entry which is preliminary data.</text>
</comment>
<dbReference type="Gene3D" id="3.40.50.2300">
    <property type="match status" value="1"/>
</dbReference>
<dbReference type="AlphaFoldDB" id="A0A495XEH7"/>
<accession>A0A495XEH7</accession>
<dbReference type="SUPFAM" id="SSF46894">
    <property type="entry name" value="C-terminal effector domain of the bipartite response regulators"/>
    <property type="match status" value="1"/>
</dbReference>
<evidence type="ECO:0000256" key="2">
    <source>
        <dbReference type="PROSITE-ProRule" id="PRU00169"/>
    </source>
</evidence>
<keyword evidence="7" id="KW-1185">Reference proteome</keyword>
<feature type="DNA-binding region" description="OmpR/PhoB-type" evidence="3">
    <location>
        <begin position="127"/>
        <end position="222"/>
    </location>
</feature>
<dbReference type="GO" id="GO:0032993">
    <property type="term" value="C:protein-DNA complex"/>
    <property type="evidence" value="ECO:0007669"/>
    <property type="project" value="TreeGrafter"/>
</dbReference>
<dbReference type="InterPro" id="IPR001867">
    <property type="entry name" value="OmpR/PhoB-type_DNA-bd"/>
</dbReference>
<dbReference type="InterPro" id="IPR011006">
    <property type="entry name" value="CheY-like_superfamily"/>
</dbReference>
<dbReference type="SMART" id="SM00862">
    <property type="entry name" value="Trans_reg_C"/>
    <property type="match status" value="1"/>
</dbReference>
<gene>
    <name evidence="6" type="ORF">DFJ66_5982</name>
</gene>
<dbReference type="InterPro" id="IPR016032">
    <property type="entry name" value="Sig_transdc_resp-reg_C-effctor"/>
</dbReference>
<dbReference type="InterPro" id="IPR036388">
    <property type="entry name" value="WH-like_DNA-bd_sf"/>
</dbReference>
<feature type="domain" description="OmpR/PhoB-type" evidence="5">
    <location>
        <begin position="127"/>
        <end position="222"/>
    </location>
</feature>
<dbReference type="InterPro" id="IPR001789">
    <property type="entry name" value="Sig_transdc_resp-reg_receiver"/>
</dbReference>
<evidence type="ECO:0000259" key="4">
    <source>
        <dbReference type="PROSITE" id="PS50110"/>
    </source>
</evidence>
<reference evidence="6 7" key="1">
    <citation type="submission" date="2018-10" db="EMBL/GenBank/DDBJ databases">
        <title>Sequencing the genomes of 1000 actinobacteria strains.</title>
        <authorList>
            <person name="Klenk H.-P."/>
        </authorList>
    </citation>
    <scope>NUCLEOTIDE SEQUENCE [LARGE SCALE GENOMIC DNA]</scope>
    <source>
        <strain evidence="6 7">DSM 43911</strain>
    </source>
</reference>
<dbReference type="PANTHER" id="PTHR48111:SF36">
    <property type="entry name" value="TRANSCRIPTIONAL REGULATORY PROTEIN CUTR"/>
    <property type="match status" value="1"/>
</dbReference>
<evidence type="ECO:0000313" key="6">
    <source>
        <dbReference type="EMBL" id="RKT72660.1"/>
    </source>
</evidence>
<organism evidence="6 7">
    <name type="scientific">Saccharothrix variisporea</name>
    <dbReference type="NCBI Taxonomy" id="543527"/>
    <lineage>
        <taxon>Bacteria</taxon>
        <taxon>Bacillati</taxon>
        <taxon>Actinomycetota</taxon>
        <taxon>Actinomycetes</taxon>
        <taxon>Pseudonocardiales</taxon>
        <taxon>Pseudonocardiaceae</taxon>
        <taxon>Saccharothrix</taxon>
    </lineage>
</organism>
<dbReference type="SMART" id="SM00448">
    <property type="entry name" value="REC"/>
    <property type="match status" value="1"/>
</dbReference>
<dbReference type="Gene3D" id="1.10.10.10">
    <property type="entry name" value="Winged helix-like DNA-binding domain superfamily/Winged helix DNA-binding domain"/>
    <property type="match status" value="1"/>
</dbReference>
<dbReference type="Proteomes" id="UP000272729">
    <property type="component" value="Unassembled WGS sequence"/>
</dbReference>
<dbReference type="GO" id="GO:0000156">
    <property type="term" value="F:phosphorelay response regulator activity"/>
    <property type="evidence" value="ECO:0007669"/>
    <property type="project" value="TreeGrafter"/>
</dbReference>
<keyword evidence="1 3" id="KW-0238">DNA-binding</keyword>
<dbReference type="Gene3D" id="6.10.250.690">
    <property type="match status" value="1"/>
</dbReference>
<evidence type="ECO:0000259" key="5">
    <source>
        <dbReference type="PROSITE" id="PS51755"/>
    </source>
</evidence>
<evidence type="ECO:0000313" key="7">
    <source>
        <dbReference type="Proteomes" id="UP000272729"/>
    </source>
</evidence>
<feature type="domain" description="Response regulatory" evidence="4">
    <location>
        <begin position="5"/>
        <end position="119"/>
    </location>
</feature>
<evidence type="ECO:0000256" key="3">
    <source>
        <dbReference type="PROSITE-ProRule" id="PRU01091"/>
    </source>
</evidence>
<sequence>MPGVRVLITEDDDNLRVALEGALRGAGFAVDTAADLPSADEALFVNAYDCVVFDRMLPSGDSLRYVRERRAQGWPVPVLFLTARDTEADRVAGLRVGGGDYLVKPFAMAELVARVRNLCRLGWDGPPSVLRCADVELDPGRHRVTRGGVLLTLTRKEFLLLERLMSTPGTPVSKQELLSRGWDEMIDPRSNVLEVVIAALRRKLHEPLLIHTVRGFGYLISG</sequence>
<dbReference type="CDD" id="cd00383">
    <property type="entry name" value="trans_reg_C"/>
    <property type="match status" value="1"/>
</dbReference>
<dbReference type="Pfam" id="PF00486">
    <property type="entry name" value="Trans_reg_C"/>
    <property type="match status" value="1"/>
</dbReference>
<dbReference type="GO" id="GO:0000976">
    <property type="term" value="F:transcription cis-regulatory region binding"/>
    <property type="evidence" value="ECO:0007669"/>
    <property type="project" value="TreeGrafter"/>
</dbReference>